<evidence type="ECO:0000256" key="4">
    <source>
        <dbReference type="ARBA" id="ARBA00022692"/>
    </source>
</evidence>
<feature type="transmembrane region" description="Helical" evidence="7">
    <location>
        <begin position="33"/>
        <end position="54"/>
    </location>
</feature>
<dbReference type="PANTHER" id="PTHR43744:SF12">
    <property type="entry name" value="ABC TRANSPORTER PERMEASE PROTEIN MG189-RELATED"/>
    <property type="match status" value="1"/>
</dbReference>
<feature type="domain" description="ABC transmembrane type-1" evidence="8">
    <location>
        <begin position="109"/>
        <end position="302"/>
    </location>
</feature>
<name>A0A895YFJ4_9ACTN</name>
<organism evidence="9 10">
    <name type="scientific">Natronosporangium hydrolyticum</name>
    <dbReference type="NCBI Taxonomy" id="2811111"/>
    <lineage>
        <taxon>Bacteria</taxon>
        <taxon>Bacillati</taxon>
        <taxon>Actinomycetota</taxon>
        <taxon>Actinomycetes</taxon>
        <taxon>Micromonosporales</taxon>
        <taxon>Micromonosporaceae</taxon>
        <taxon>Natronosporangium</taxon>
    </lineage>
</organism>
<accession>A0A895YFJ4</accession>
<dbReference type="SUPFAM" id="SSF161098">
    <property type="entry name" value="MetI-like"/>
    <property type="match status" value="1"/>
</dbReference>
<protein>
    <submittedName>
        <fullName evidence="9">Carbohydrate ABC transporter permease</fullName>
    </submittedName>
</protein>
<dbReference type="InterPro" id="IPR000515">
    <property type="entry name" value="MetI-like"/>
</dbReference>
<dbReference type="Proteomes" id="UP000662857">
    <property type="component" value="Chromosome"/>
</dbReference>
<dbReference type="PROSITE" id="PS50928">
    <property type="entry name" value="ABC_TM1"/>
    <property type="match status" value="1"/>
</dbReference>
<feature type="transmembrane region" description="Helical" evidence="7">
    <location>
        <begin position="146"/>
        <end position="168"/>
    </location>
</feature>
<dbReference type="PANTHER" id="PTHR43744">
    <property type="entry name" value="ABC TRANSPORTER PERMEASE PROTEIN MG189-RELATED-RELATED"/>
    <property type="match status" value="1"/>
</dbReference>
<dbReference type="EMBL" id="CP070499">
    <property type="protein sequence ID" value="QSB14229.1"/>
    <property type="molecule type" value="Genomic_DNA"/>
</dbReference>
<reference evidence="9" key="1">
    <citation type="submission" date="2021-02" db="EMBL/GenBank/DDBJ databases">
        <title>Natrosporangium hydrolyticum gen. nov., sp. nov, a haloalkaliphilic actinobacterium from a soda solonchak soil.</title>
        <authorList>
            <person name="Sorokin D.Y."/>
            <person name="Khijniak T.V."/>
            <person name="Zakharycheva A.P."/>
            <person name="Boueva O.V."/>
            <person name="Ariskina E.V."/>
            <person name="Hahnke R.L."/>
            <person name="Bunk B."/>
            <person name="Sproer C."/>
            <person name="Schumann P."/>
            <person name="Evtushenko L.I."/>
            <person name="Kublanov I.V."/>
        </authorList>
    </citation>
    <scope>NUCLEOTIDE SEQUENCE</scope>
    <source>
        <strain evidence="9">DSM 106523</strain>
    </source>
</reference>
<dbReference type="CDD" id="cd06261">
    <property type="entry name" value="TM_PBP2"/>
    <property type="match status" value="1"/>
</dbReference>
<dbReference type="RefSeq" id="WP_239676348.1">
    <property type="nucleotide sequence ID" value="NZ_CP070499.1"/>
</dbReference>
<feature type="transmembrane region" description="Helical" evidence="7">
    <location>
        <begin position="113"/>
        <end position="134"/>
    </location>
</feature>
<evidence type="ECO:0000313" key="10">
    <source>
        <dbReference type="Proteomes" id="UP000662857"/>
    </source>
</evidence>
<keyword evidence="4 7" id="KW-0812">Transmembrane</keyword>
<dbReference type="Pfam" id="PF00528">
    <property type="entry name" value="BPD_transp_1"/>
    <property type="match status" value="1"/>
</dbReference>
<evidence type="ECO:0000256" key="2">
    <source>
        <dbReference type="ARBA" id="ARBA00022448"/>
    </source>
</evidence>
<comment type="subcellular location">
    <subcellularLocation>
        <location evidence="1 7">Cell membrane</location>
        <topology evidence="1 7">Multi-pass membrane protein</topology>
    </subcellularLocation>
</comment>
<keyword evidence="6 7" id="KW-0472">Membrane</keyword>
<evidence type="ECO:0000256" key="3">
    <source>
        <dbReference type="ARBA" id="ARBA00022475"/>
    </source>
</evidence>
<gene>
    <name evidence="9" type="ORF">JQS43_22375</name>
</gene>
<dbReference type="GO" id="GO:0055085">
    <property type="term" value="P:transmembrane transport"/>
    <property type="evidence" value="ECO:0007669"/>
    <property type="project" value="InterPro"/>
</dbReference>
<dbReference type="KEGG" id="nhy:JQS43_22375"/>
<dbReference type="GO" id="GO:0005886">
    <property type="term" value="C:plasma membrane"/>
    <property type="evidence" value="ECO:0007669"/>
    <property type="project" value="UniProtKB-SubCell"/>
</dbReference>
<dbReference type="Gene3D" id="1.10.3720.10">
    <property type="entry name" value="MetI-like"/>
    <property type="match status" value="1"/>
</dbReference>
<keyword evidence="2 7" id="KW-0813">Transport</keyword>
<dbReference type="InterPro" id="IPR035906">
    <property type="entry name" value="MetI-like_sf"/>
</dbReference>
<evidence type="ECO:0000256" key="1">
    <source>
        <dbReference type="ARBA" id="ARBA00004651"/>
    </source>
</evidence>
<feature type="transmembrane region" description="Helical" evidence="7">
    <location>
        <begin position="281"/>
        <end position="301"/>
    </location>
</feature>
<keyword evidence="5 7" id="KW-1133">Transmembrane helix</keyword>
<sequence>MSSTTKTSPVRPGASKAGGEAGRLLARLRLSRGFAWLVLFVIILVTLFPFFWILRTALTTNSSLFTGDQSMLPPEPTLVNFRRVLGLATDEEVRAAGGSGAELRFWLYLRNSVVFSTLVTVGQVTSCAMAAYAFARLKWRGRDAVFYVFLSSLMVPPVFILIPNFILLSDLDLLDTFAGLVAPFIFMTPFMVFFLRQFFLGISSELEEAARLDGAGHVRIFARICVPVMAAPLTTAAILAYVIAWNEFMWPLVAGNDPSVRVLTVGLSVFRSGQPQAAPDWSGLMAATVLGALPVILLFLLMGRRIVDSIQFTGIK</sequence>
<proteinExistence type="inferred from homology"/>
<evidence type="ECO:0000256" key="7">
    <source>
        <dbReference type="RuleBase" id="RU363032"/>
    </source>
</evidence>
<evidence type="ECO:0000313" key="9">
    <source>
        <dbReference type="EMBL" id="QSB14229.1"/>
    </source>
</evidence>
<evidence type="ECO:0000259" key="8">
    <source>
        <dbReference type="PROSITE" id="PS50928"/>
    </source>
</evidence>
<keyword evidence="3" id="KW-1003">Cell membrane</keyword>
<feature type="transmembrane region" description="Helical" evidence="7">
    <location>
        <begin position="220"/>
        <end position="244"/>
    </location>
</feature>
<comment type="similarity">
    <text evidence="7">Belongs to the binding-protein-dependent transport system permease family.</text>
</comment>
<evidence type="ECO:0000256" key="5">
    <source>
        <dbReference type="ARBA" id="ARBA00022989"/>
    </source>
</evidence>
<dbReference type="AlphaFoldDB" id="A0A895YFJ4"/>
<keyword evidence="10" id="KW-1185">Reference proteome</keyword>
<evidence type="ECO:0000256" key="6">
    <source>
        <dbReference type="ARBA" id="ARBA00023136"/>
    </source>
</evidence>
<feature type="transmembrane region" description="Helical" evidence="7">
    <location>
        <begin position="180"/>
        <end position="199"/>
    </location>
</feature>